<accession>A0A0K1ISY2</accession>
<protein>
    <submittedName>
        <fullName evidence="2">Uncharacterized protein</fullName>
    </submittedName>
</protein>
<gene>
    <name evidence="2" type="ORF">ABY42_07795</name>
</gene>
<name>A0A0K1ISY2_HALGI</name>
<dbReference type="AlphaFoldDB" id="A0A0K1ISY2"/>
<keyword evidence="1" id="KW-0812">Transmembrane</keyword>
<sequence length="150" mass="16550">MISRRQVIAGAVAGLGGIGLVGNTVYQELRPKLLLSVMNFHDQPHSLTVQLVRRGADEWSEGLAWMEYIDIEAQPEDGDVPRLNFPAVAPARPYIVHIEARSNNIGDREFTYLPDCSGYDSPTPGLYIVISTEGEIKLKGTGCSDDSLWY</sequence>
<reference evidence="3" key="1">
    <citation type="journal article" date="2015" name="J. Biotechnol.">
        <title>Complete genome sequence of Haloferax gibbonsii strain ARA6, a potential producer of polyhydroxyalkanoates and halocins isolated from Araruama, Rio de Janeiro, Brasil.</title>
        <authorList>
            <person name="Pinto L.H."/>
            <person name="D'Alincourt Carvalho-Assef A.P."/>
            <person name="Vieira R.P."/>
            <person name="Clementino M.M."/>
            <person name="Albano R.M."/>
        </authorList>
    </citation>
    <scope>NUCLEOTIDE SEQUENCE [LARGE SCALE GENOMIC DNA]</scope>
    <source>
        <strain evidence="3">ARA6</strain>
    </source>
</reference>
<keyword evidence="1" id="KW-1133">Transmembrane helix</keyword>
<dbReference type="PATRIC" id="fig|35746.4.peg.1661"/>
<feature type="transmembrane region" description="Helical" evidence="1">
    <location>
        <begin position="7"/>
        <end position="26"/>
    </location>
</feature>
<dbReference type="Proteomes" id="UP000066124">
    <property type="component" value="Chromosome"/>
</dbReference>
<dbReference type="GeneID" id="25245853"/>
<dbReference type="RefSeq" id="WP_050459106.1">
    <property type="nucleotide sequence ID" value="NZ_CP011947.1"/>
</dbReference>
<evidence type="ECO:0000313" key="3">
    <source>
        <dbReference type="Proteomes" id="UP000066124"/>
    </source>
</evidence>
<evidence type="ECO:0000256" key="1">
    <source>
        <dbReference type="SAM" id="Phobius"/>
    </source>
</evidence>
<organism evidence="2 3">
    <name type="scientific">Haloferax gibbonsii</name>
    <dbReference type="NCBI Taxonomy" id="35746"/>
    <lineage>
        <taxon>Archaea</taxon>
        <taxon>Methanobacteriati</taxon>
        <taxon>Methanobacteriota</taxon>
        <taxon>Stenosarchaea group</taxon>
        <taxon>Halobacteria</taxon>
        <taxon>Halobacteriales</taxon>
        <taxon>Haloferacaceae</taxon>
        <taxon>Haloferax</taxon>
    </lineage>
</organism>
<dbReference type="EMBL" id="CP011947">
    <property type="protein sequence ID" value="AKU07652.1"/>
    <property type="molecule type" value="Genomic_DNA"/>
</dbReference>
<evidence type="ECO:0000313" key="2">
    <source>
        <dbReference type="EMBL" id="AKU07652.1"/>
    </source>
</evidence>
<proteinExistence type="predicted"/>
<keyword evidence="1" id="KW-0472">Membrane</keyword>
<dbReference type="KEGG" id="hgi:ABY42_07795"/>